<evidence type="ECO:0000313" key="1">
    <source>
        <dbReference type="EMBL" id="CAP16416.1"/>
    </source>
</evidence>
<gene>
    <name evidence="1" type="ordered locus">PMM1912</name>
</gene>
<reference evidence="1 2" key="1">
    <citation type="journal article" date="2003" name="Nature">
        <title>Genome divergence in two Prochlorococcus ecotypes reflects oceanic niche differentiation.</title>
        <authorList>
            <person name="Rocap G."/>
            <person name="Larimer F.W."/>
            <person name="Lamerdin J.E."/>
            <person name="Malfatti S."/>
            <person name="Chain P."/>
            <person name="Ahlgren N.A."/>
            <person name="Arellano A."/>
            <person name="Coleman M."/>
            <person name="Hauser L."/>
            <person name="Hess W.R."/>
            <person name="Johnson Z.I."/>
            <person name="Land M.L."/>
            <person name="Lindell D."/>
            <person name="Post A.F."/>
            <person name="Regala W."/>
            <person name="Shah M."/>
            <person name="Shaw S.L."/>
            <person name="Steglich C."/>
            <person name="Sullivan M.B."/>
            <person name="Ting C.S."/>
            <person name="Tolonen A."/>
            <person name="Webb E.A."/>
            <person name="Zinser E.R."/>
            <person name="Chisholm S.W."/>
        </authorList>
    </citation>
    <scope>NUCLEOTIDE SEQUENCE [LARGE SCALE GENOMIC DNA]</scope>
    <source>
        <strain evidence="2">CCMP1986 / NIES-2087 / MED4</strain>
    </source>
</reference>
<dbReference type="Proteomes" id="UP000001026">
    <property type="component" value="Chromosome"/>
</dbReference>
<accession>A8WID1</accession>
<proteinExistence type="predicted"/>
<name>A8WID1_PROMP</name>
<dbReference type="AlphaFoldDB" id="A8WID1"/>
<evidence type="ECO:0008006" key="3">
    <source>
        <dbReference type="Google" id="ProtNLM"/>
    </source>
</evidence>
<sequence length="61" mass="7029">MLSLLEDGTTLLMKELQENTIDQIRTLLRYLSETDLLKNKDILMCLDVIAREYGGEVVDKN</sequence>
<evidence type="ECO:0000313" key="2">
    <source>
        <dbReference type="Proteomes" id="UP000001026"/>
    </source>
</evidence>
<dbReference type="HOGENOM" id="CLU_209184_0_0_3"/>
<dbReference type="EMBL" id="BX548174">
    <property type="protein sequence ID" value="CAP16416.1"/>
    <property type="molecule type" value="Genomic_DNA"/>
</dbReference>
<dbReference type="eggNOG" id="ENOG5030RV7">
    <property type="taxonomic scope" value="Bacteria"/>
</dbReference>
<organism evidence="1 2">
    <name type="scientific">Prochlorococcus marinus subsp. pastoris (strain CCMP1986 / NIES-2087 / MED4)</name>
    <dbReference type="NCBI Taxonomy" id="59919"/>
    <lineage>
        <taxon>Bacteria</taxon>
        <taxon>Bacillati</taxon>
        <taxon>Cyanobacteriota</taxon>
        <taxon>Cyanophyceae</taxon>
        <taxon>Synechococcales</taxon>
        <taxon>Prochlorococcaceae</taxon>
        <taxon>Prochlorococcus</taxon>
    </lineage>
</organism>
<protein>
    <recommendedName>
        <fullName evidence="3">Protein family PM-1</fullName>
    </recommendedName>
</protein>
<dbReference type="KEGG" id="pmm:PMM1912"/>